<keyword evidence="2" id="KW-0238">DNA-binding</keyword>
<dbReference type="PROSITE" id="PS00356">
    <property type="entry name" value="HTH_LACI_1"/>
    <property type="match status" value="1"/>
</dbReference>
<feature type="domain" description="HTH lacI-type" evidence="4">
    <location>
        <begin position="24"/>
        <end position="69"/>
    </location>
</feature>
<dbReference type="Pfam" id="PF00356">
    <property type="entry name" value="LacI"/>
    <property type="match status" value="1"/>
</dbReference>
<dbReference type="InterPro" id="IPR028082">
    <property type="entry name" value="Peripla_BP_I"/>
</dbReference>
<accession>A0A5E4XRD6</accession>
<dbReference type="AlphaFoldDB" id="A0A5E4XRD6"/>
<name>A0A5E4XRD6_9BURK</name>
<dbReference type="Gene3D" id="1.10.260.40">
    <property type="entry name" value="lambda repressor-like DNA-binding domains"/>
    <property type="match status" value="1"/>
</dbReference>
<dbReference type="Pfam" id="PF13407">
    <property type="entry name" value="Peripla_BP_4"/>
    <property type="match status" value="1"/>
</dbReference>
<dbReference type="GO" id="GO:0003700">
    <property type="term" value="F:DNA-binding transcription factor activity"/>
    <property type="evidence" value="ECO:0007669"/>
    <property type="project" value="TreeGrafter"/>
</dbReference>
<dbReference type="PANTHER" id="PTHR30146:SF152">
    <property type="entry name" value="TRANSCRIPTIONAL REGULATORY PROTEIN"/>
    <property type="match status" value="1"/>
</dbReference>
<dbReference type="CDD" id="cd06307">
    <property type="entry name" value="PBP1_sugar_binding"/>
    <property type="match status" value="1"/>
</dbReference>
<dbReference type="CDD" id="cd01392">
    <property type="entry name" value="HTH_LacI"/>
    <property type="match status" value="1"/>
</dbReference>
<keyword evidence="1" id="KW-0805">Transcription regulation</keyword>
<evidence type="ECO:0000259" key="4">
    <source>
        <dbReference type="PROSITE" id="PS50932"/>
    </source>
</evidence>
<evidence type="ECO:0000313" key="5">
    <source>
        <dbReference type="EMBL" id="VVE38927.1"/>
    </source>
</evidence>
<dbReference type="EMBL" id="CABPSA010000007">
    <property type="protein sequence ID" value="VVE38927.1"/>
    <property type="molecule type" value="Genomic_DNA"/>
</dbReference>
<dbReference type="SUPFAM" id="SSF47413">
    <property type="entry name" value="lambda repressor-like DNA-binding domains"/>
    <property type="match status" value="1"/>
</dbReference>
<dbReference type="InterPro" id="IPR000843">
    <property type="entry name" value="HTH_LacI"/>
</dbReference>
<proteinExistence type="predicted"/>
<dbReference type="PANTHER" id="PTHR30146">
    <property type="entry name" value="LACI-RELATED TRANSCRIPTIONAL REPRESSOR"/>
    <property type="match status" value="1"/>
</dbReference>
<dbReference type="GO" id="GO:0000976">
    <property type="term" value="F:transcription cis-regulatory region binding"/>
    <property type="evidence" value="ECO:0007669"/>
    <property type="project" value="TreeGrafter"/>
</dbReference>
<sequence length="362" mass="39959">MKYAAFVTIIETLSGLTSMRRNMPNLADIARMAGVSTATVDRVLHRREGVRQTTVQRVLLAASELKYLPEQDLEAVRLSPPTQLLFVLPDRSSKFLRMLGEWVQCSQTQWAPYNVNCRVQFIQGFDPDAMASALLGRGRGCDGVAFMPLEHPKVREAVDTLADEGVAAVTLVSDLSHSRRIAYVGLDNGSAGRTAAYLIARFVGQKRHAKVALIAGSLSYKAHVEREAGFLQLFSEQYPQMQVVGLREGYDDELVNYRQTRALLEQHPDLSAIYNIGGGSEGVGRALKEVSKEHKVVFIGHGLTPDTRAMLIDGTMDAVITQSPQSAIMNCVRIFANLREKRDLSAGVEASRSQVIFRENLP</sequence>
<evidence type="ECO:0000313" key="6">
    <source>
        <dbReference type="Proteomes" id="UP000343335"/>
    </source>
</evidence>
<dbReference type="InterPro" id="IPR010982">
    <property type="entry name" value="Lambda_DNA-bd_dom_sf"/>
</dbReference>
<dbReference type="Proteomes" id="UP000343335">
    <property type="component" value="Unassembled WGS sequence"/>
</dbReference>
<dbReference type="InterPro" id="IPR025997">
    <property type="entry name" value="SBP_2_dom"/>
</dbReference>
<organism evidence="5 6">
    <name type="scientific">Pandoraea commovens</name>
    <dbReference type="NCBI Taxonomy" id="2508289"/>
    <lineage>
        <taxon>Bacteria</taxon>
        <taxon>Pseudomonadati</taxon>
        <taxon>Pseudomonadota</taxon>
        <taxon>Betaproteobacteria</taxon>
        <taxon>Burkholderiales</taxon>
        <taxon>Burkholderiaceae</taxon>
        <taxon>Pandoraea</taxon>
    </lineage>
</organism>
<gene>
    <name evidence="5" type="ORF">PCO31010_04065</name>
</gene>
<protein>
    <submittedName>
        <fullName evidence="5">LacI family transcriptional regulator</fullName>
    </submittedName>
</protein>
<dbReference type="SMART" id="SM00354">
    <property type="entry name" value="HTH_LACI"/>
    <property type="match status" value="1"/>
</dbReference>
<evidence type="ECO:0000256" key="2">
    <source>
        <dbReference type="ARBA" id="ARBA00023125"/>
    </source>
</evidence>
<dbReference type="Gene3D" id="3.40.50.2300">
    <property type="match status" value="2"/>
</dbReference>
<keyword evidence="3" id="KW-0804">Transcription</keyword>
<evidence type="ECO:0000256" key="1">
    <source>
        <dbReference type="ARBA" id="ARBA00023015"/>
    </source>
</evidence>
<evidence type="ECO:0000256" key="3">
    <source>
        <dbReference type="ARBA" id="ARBA00023163"/>
    </source>
</evidence>
<dbReference type="SUPFAM" id="SSF53822">
    <property type="entry name" value="Periplasmic binding protein-like I"/>
    <property type="match status" value="1"/>
</dbReference>
<dbReference type="PROSITE" id="PS50932">
    <property type="entry name" value="HTH_LACI_2"/>
    <property type="match status" value="1"/>
</dbReference>
<reference evidence="5 6" key="1">
    <citation type="submission" date="2019-08" db="EMBL/GenBank/DDBJ databases">
        <authorList>
            <person name="Peeters C."/>
        </authorList>
    </citation>
    <scope>NUCLEOTIDE SEQUENCE [LARGE SCALE GENOMIC DNA]</scope>
    <source>
        <strain evidence="5 6">LMG 31010</strain>
    </source>
</reference>